<dbReference type="AlphaFoldDB" id="A0AAE0EL20"/>
<accession>A0AAE0EL20</accession>
<name>A0AAE0EL20_9ROSI</name>
<sequence length="57" mass="6862">MDKCMLVHYNYNLDTTTMASRREVSDRIDRIRDALSWIGNSNPRLQDFNRYCTNRYA</sequence>
<keyword evidence="2" id="KW-1185">Reference proteome</keyword>
<feature type="non-terminal residue" evidence="1">
    <location>
        <position position="1"/>
    </location>
</feature>
<evidence type="ECO:0000313" key="1">
    <source>
        <dbReference type="EMBL" id="KAK3230350.1"/>
    </source>
</evidence>
<comment type="caution">
    <text evidence="1">The sequence shown here is derived from an EMBL/GenBank/DDBJ whole genome shotgun (WGS) entry which is preliminary data.</text>
</comment>
<proteinExistence type="predicted"/>
<reference evidence="1" key="1">
    <citation type="journal article" date="2023" name="Plant J.">
        <title>Genome sequences and population genomics provide insights into the demographic history, inbreeding, and mutation load of two 'living fossil' tree species of Dipteronia.</title>
        <authorList>
            <person name="Feng Y."/>
            <person name="Comes H.P."/>
            <person name="Chen J."/>
            <person name="Zhu S."/>
            <person name="Lu R."/>
            <person name="Zhang X."/>
            <person name="Li P."/>
            <person name="Qiu J."/>
            <person name="Olsen K.M."/>
            <person name="Qiu Y."/>
        </authorList>
    </citation>
    <scope>NUCLEOTIDE SEQUENCE</scope>
    <source>
        <strain evidence="1">NBL</strain>
    </source>
</reference>
<gene>
    <name evidence="1" type="ORF">Dsin_002231</name>
</gene>
<dbReference type="EMBL" id="JANJYJ010000001">
    <property type="protein sequence ID" value="KAK3230350.1"/>
    <property type="molecule type" value="Genomic_DNA"/>
</dbReference>
<dbReference type="Proteomes" id="UP001281410">
    <property type="component" value="Unassembled WGS sequence"/>
</dbReference>
<protein>
    <submittedName>
        <fullName evidence="1">Uncharacterized protein</fullName>
    </submittedName>
</protein>
<organism evidence="1 2">
    <name type="scientific">Dipteronia sinensis</name>
    <dbReference type="NCBI Taxonomy" id="43782"/>
    <lineage>
        <taxon>Eukaryota</taxon>
        <taxon>Viridiplantae</taxon>
        <taxon>Streptophyta</taxon>
        <taxon>Embryophyta</taxon>
        <taxon>Tracheophyta</taxon>
        <taxon>Spermatophyta</taxon>
        <taxon>Magnoliopsida</taxon>
        <taxon>eudicotyledons</taxon>
        <taxon>Gunneridae</taxon>
        <taxon>Pentapetalae</taxon>
        <taxon>rosids</taxon>
        <taxon>malvids</taxon>
        <taxon>Sapindales</taxon>
        <taxon>Sapindaceae</taxon>
        <taxon>Hippocastanoideae</taxon>
        <taxon>Acereae</taxon>
        <taxon>Dipteronia</taxon>
    </lineage>
</organism>
<evidence type="ECO:0000313" key="2">
    <source>
        <dbReference type="Proteomes" id="UP001281410"/>
    </source>
</evidence>